<dbReference type="AlphaFoldDB" id="A0A9N9GHK8"/>
<reference evidence="6" key="1">
    <citation type="submission" date="2021-06" db="EMBL/GenBank/DDBJ databases">
        <authorList>
            <person name="Kallberg Y."/>
            <person name="Tangrot J."/>
            <person name="Rosling A."/>
        </authorList>
    </citation>
    <scope>NUCLEOTIDE SEQUENCE</scope>
    <source>
        <strain evidence="6">MT106</strain>
    </source>
</reference>
<dbReference type="PANTHER" id="PTHR28234">
    <property type="entry name" value="NUCLEAR CONTROL OF ATPASE PROTEIN 2"/>
    <property type="match status" value="1"/>
</dbReference>
<evidence type="ECO:0000256" key="5">
    <source>
        <dbReference type="ARBA" id="ARBA00023136"/>
    </source>
</evidence>
<sequence>MSFITERLNRELDVLFQLESSKSEPQVAYAQLRLQNQAENTSIDAAASSTQEAPIQNVTLARSRTAAIYHAFKVLSFDKGNVPKLSTVLSTLNDVEKILHVRWSYNNSTDSTQELEFEKGIVQLEKLFLAKVCLAIYANVLESVLNATLLLSEDIYYWEELHADRIWQLDMLISLMEHQATCLGLLIKEFKIADHEDSDEEMDADGVISMQLTKCLVLMESVLNQTNNFDIDSGKVPDVNQILCLKYPPKSPSTFSLYIHLSAIITTHLPNHLKQSHKINLKYGRPGFWTRWWLPILGSCILAFKLRKSIYAHREDIRDWINNAKITILHFWTDYVWEPVLKIIDTIQHKERRLAIMGNESLHSDLESLERMVVEFAREKYHMTPAELAVLLSNLRDGDLSLILMAQEDQMKIQKTKVDIELAMAALDKLLKSNELNFAFLAVGPSIFIVYKITSWTGARLIWGHDSWTAKLKGVNLRMRETLRQIESLLIRNCFSMSSSSLSTENIRINLMATMTTATTIPLNKTAAFYLSQGLLLCKCYLLRKYASYLPTKNNLRKRFLADIRDLEDPLMHMEQKLLTCQRMWKSWIFLQEDINY</sequence>
<dbReference type="Proteomes" id="UP000789831">
    <property type="component" value="Unassembled WGS sequence"/>
</dbReference>
<dbReference type="InterPro" id="IPR013946">
    <property type="entry name" value="NCA2-like"/>
</dbReference>
<keyword evidence="3" id="KW-1133">Transmembrane helix</keyword>
<evidence type="ECO:0000256" key="3">
    <source>
        <dbReference type="ARBA" id="ARBA00022989"/>
    </source>
</evidence>
<keyword evidence="5" id="KW-0472">Membrane</keyword>
<dbReference type="OrthoDB" id="413313at2759"/>
<dbReference type="Pfam" id="PF08637">
    <property type="entry name" value="NCA2"/>
    <property type="match status" value="1"/>
</dbReference>
<dbReference type="GO" id="GO:0005741">
    <property type="term" value="C:mitochondrial outer membrane"/>
    <property type="evidence" value="ECO:0007669"/>
    <property type="project" value="TreeGrafter"/>
</dbReference>
<organism evidence="6 7">
    <name type="scientific">Ambispora gerdemannii</name>
    <dbReference type="NCBI Taxonomy" id="144530"/>
    <lineage>
        <taxon>Eukaryota</taxon>
        <taxon>Fungi</taxon>
        <taxon>Fungi incertae sedis</taxon>
        <taxon>Mucoromycota</taxon>
        <taxon>Glomeromycotina</taxon>
        <taxon>Glomeromycetes</taxon>
        <taxon>Archaeosporales</taxon>
        <taxon>Ambisporaceae</taxon>
        <taxon>Ambispora</taxon>
    </lineage>
</organism>
<keyword evidence="7" id="KW-1185">Reference proteome</keyword>
<evidence type="ECO:0000313" key="7">
    <source>
        <dbReference type="Proteomes" id="UP000789831"/>
    </source>
</evidence>
<evidence type="ECO:0000256" key="4">
    <source>
        <dbReference type="ARBA" id="ARBA00023128"/>
    </source>
</evidence>
<accession>A0A9N9GHK8</accession>
<keyword evidence="4" id="KW-0496">Mitochondrion</keyword>
<comment type="subcellular location">
    <subcellularLocation>
        <location evidence="1">Mitochondrion membrane</location>
        <topology evidence="1">Multi-pass membrane protein</topology>
    </subcellularLocation>
</comment>
<proteinExistence type="predicted"/>
<dbReference type="PANTHER" id="PTHR28234:SF1">
    <property type="entry name" value="NUCLEAR CONTROL OF ATPASE PROTEIN 2"/>
    <property type="match status" value="1"/>
</dbReference>
<comment type="caution">
    <text evidence="6">The sequence shown here is derived from an EMBL/GenBank/DDBJ whole genome shotgun (WGS) entry which is preliminary data.</text>
</comment>
<evidence type="ECO:0000313" key="6">
    <source>
        <dbReference type="EMBL" id="CAG8602525.1"/>
    </source>
</evidence>
<evidence type="ECO:0000256" key="1">
    <source>
        <dbReference type="ARBA" id="ARBA00004225"/>
    </source>
</evidence>
<name>A0A9N9GHK8_9GLOM</name>
<evidence type="ECO:0000256" key="2">
    <source>
        <dbReference type="ARBA" id="ARBA00022692"/>
    </source>
</evidence>
<gene>
    <name evidence="6" type="ORF">AGERDE_LOCUS9175</name>
</gene>
<keyword evidence="2" id="KW-0812">Transmembrane</keyword>
<dbReference type="EMBL" id="CAJVPL010002193">
    <property type="protein sequence ID" value="CAG8602525.1"/>
    <property type="molecule type" value="Genomic_DNA"/>
</dbReference>
<protein>
    <submittedName>
        <fullName evidence="6">10984_t:CDS:1</fullName>
    </submittedName>
</protein>